<evidence type="ECO:0000313" key="2">
    <source>
        <dbReference type="Proteomes" id="UP000501600"/>
    </source>
</evidence>
<proteinExistence type="predicted"/>
<dbReference type="PROSITE" id="PS51257">
    <property type="entry name" value="PROKAR_LIPOPROTEIN"/>
    <property type="match status" value="1"/>
</dbReference>
<dbReference type="Proteomes" id="UP000501600">
    <property type="component" value="Chromosome"/>
</dbReference>
<sequence length="393" mass="44767">MKICFLFNHDAAHQVAHSIGIAACLAEQYPQHETVIAFGSAAIRQEIEKHLTAEQVTRLSWHDLSLPSLASGALAPLNKLFPARRLARLFLGGTSLRQYDLIVSTERTCLILKRQWRDKGPKFVLVPHGAGDRAVTYHPAMKDFDLMLLSGAKVRDQMVAHDIVTADQCRIIGYPKFDSLIGKAPEKFFDNDNPVFLYNPHFDPLLSSWYDDGEAILEWFYQRIDQYNLIFAPHVMLFFKNTHISAEYKKGRRRPDVAQKYRSAPNILVDLESPQLFDMSYTLSSDAYIGDVSSQVYEFLYHPRPCFFLDTHSAQIGKPHSPEKPTYESWNLGPVARSAQELCLLLDDYKEIGLRYQAEQKRLMDYTADRSDSRPAAERGAEAIADYLNFQAG</sequence>
<evidence type="ECO:0000313" key="1">
    <source>
        <dbReference type="EMBL" id="QJB69575.1"/>
    </source>
</evidence>
<dbReference type="InterPro" id="IPR043148">
    <property type="entry name" value="TagF_C"/>
</dbReference>
<dbReference type="AlphaFoldDB" id="A0A6H2DNP0"/>
<accession>A0A6H2DNP0</accession>
<name>A0A6H2DNP0_9SPHN</name>
<dbReference type="KEGG" id="phao:HF685_10040"/>
<reference evidence="1 2" key="1">
    <citation type="submission" date="2020-04" db="EMBL/GenBank/DDBJ databases">
        <title>Genome sequence for Sphingorhabdus sp. strain M1.</title>
        <authorList>
            <person name="Park S.-J."/>
        </authorList>
    </citation>
    <scope>NUCLEOTIDE SEQUENCE [LARGE SCALE GENOMIC DNA]</scope>
    <source>
        <strain evidence="1 2">JK6</strain>
    </source>
</reference>
<protein>
    <recommendedName>
        <fullName evidence="3">CDP-glycerol glycerophosphotransferase, TagB/SpsB family</fullName>
    </recommendedName>
</protein>
<keyword evidence="2" id="KW-1185">Reference proteome</keyword>
<dbReference type="EMBL" id="CP051217">
    <property type="protein sequence ID" value="QJB69575.1"/>
    <property type="molecule type" value="Genomic_DNA"/>
</dbReference>
<organism evidence="1 2">
    <name type="scientific">Parasphingorhabdus halotolerans</name>
    <dbReference type="NCBI Taxonomy" id="2725558"/>
    <lineage>
        <taxon>Bacteria</taxon>
        <taxon>Pseudomonadati</taxon>
        <taxon>Pseudomonadota</taxon>
        <taxon>Alphaproteobacteria</taxon>
        <taxon>Sphingomonadales</taxon>
        <taxon>Sphingomonadaceae</taxon>
        <taxon>Parasphingorhabdus</taxon>
    </lineage>
</organism>
<dbReference type="Gene3D" id="3.40.50.12580">
    <property type="match status" value="1"/>
</dbReference>
<evidence type="ECO:0008006" key="3">
    <source>
        <dbReference type="Google" id="ProtNLM"/>
    </source>
</evidence>
<dbReference type="RefSeq" id="WP_168819700.1">
    <property type="nucleotide sequence ID" value="NZ_CP051217.1"/>
</dbReference>
<gene>
    <name evidence="1" type="ORF">HF685_10040</name>
</gene>